<dbReference type="InterPro" id="IPR011032">
    <property type="entry name" value="GroES-like_sf"/>
</dbReference>
<proteinExistence type="predicted"/>
<dbReference type="Pfam" id="PF08240">
    <property type="entry name" value="ADH_N"/>
    <property type="match status" value="1"/>
</dbReference>
<keyword evidence="3" id="KW-1185">Reference proteome</keyword>
<dbReference type="Proteomes" id="UP001185737">
    <property type="component" value="Unassembled WGS sequence"/>
</dbReference>
<sequence length="326" mass="33196">MKALIAPRLGGPDELEVADLPDPSAPGAGEVVVAVSHVGLNFHDTLVVSGSHVVRPEPPFSPGSEYAGTVVAVGSGVSSPAVGDRVAGNEEYGCAREFVTARADRVTVLPADVSSLDAATVLVTYATAFHALVQRADVRPGETVVVLGAAGGVGSAAVDVADLLGARVLAGASTAERARSAAGRGASAVFDYSGDAKQRIKDLTDGRGADVVFDPVGGALTDSAVRALGWGGRLLVVGFASGEIPAVKLNLPLVKGASLVGVFFGEFVRRDRRRHEQNLTTIFRWSSAGKLRPYVHDVLPLEEGAGAYAALAGGAATGKIVLTVGQ</sequence>
<reference evidence="2 3" key="1">
    <citation type="submission" date="2023-10" db="EMBL/GenBank/DDBJ databases">
        <title>Development of a sustainable strategy for remediation of hydrocarbon-contaminated territories based on the waste exchange concept.</title>
        <authorList>
            <person name="Krivoruchko A."/>
        </authorList>
    </citation>
    <scope>NUCLEOTIDE SEQUENCE [LARGE SCALE GENOMIC DNA]</scope>
    <source>
        <strain evidence="2 3">IEGM 60</strain>
    </source>
</reference>
<dbReference type="RefSeq" id="WP_317571155.1">
    <property type="nucleotide sequence ID" value="NZ_JAWLKA010000029.1"/>
</dbReference>
<comment type="caution">
    <text evidence="2">The sequence shown here is derived from an EMBL/GenBank/DDBJ whole genome shotgun (WGS) entry which is preliminary data.</text>
</comment>
<keyword evidence="2" id="KW-0560">Oxidoreductase</keyword>
<feature type="domain" description="Enoyl reductase (ER)" evidence="1">
    <location>
        <begin position="10"/>
        <end position="322"/>
    </location>
</feature>
<dbReference type="SUPFAM" id="SSF50129">
    <property type="entry name" value="GroES-like"/>
    <property type="match status" value="1"/>
</dbReference>
<dbReference type="Pfam" id="PF00107">
    <property type="entry name" value="ADH_zinc_N"/>
    <property type="match status" value="1"/>
</dbReference>
<dbReference type="InterPro" id="IPR051397">
    <property type="entry name" value="Zn-ADH-like_protein"/>
</dbReference>
<gene>
    <name evidence="2" type="ORF">R3Q59_35700</name>
</gene>
<dbReference type="SMART" id="SM00829">
    <property type="entry name" value="PKS_ER"/>
    <property type="match status" value="1"/>
</dbReference>
<dbReference type="PANTHER" id="PTHR43677">
    <property type="entry name" value="SHORT-CHAIN DEHYDROGENASE/REDUCTASE"/>
    <property type="match status" value="1"/>
</dbReference>
<dbReference type="GO" id="GO:0016491">
    <property type="term" value="F:oxidoreductase activity"/>
    <property type="evidence" value="ECO:0007669"/>
    <property type="project" value="UniProtKB-KW"/>
</dbReference>
<evidence type="ECO:0000259" key="1">
    <source>
        <dbReference type="SMART" id="SM00829"/>
    </source>
</evidence>
<dbReference type="PANTHER" id="PTHR43677:SF4">
    <property type="entry name" value="QUINONE OXIDOREDUCTASE-LIKE PROTEIN 2"/>
    <property type="match status" value="1"/>
</dbReference>
<name>A0ABU4CQK9_RHOJO</name>
<dbReference type="InterPro" id="IPR013154">
    <property type="entry name" value="ADH-like_N"/>
</dbReference>
<organism evidence="2 3">
    <name type="scientific">Rhodococcus jostii</name>
    <dbReference type="NCBI Taxonomy" id="132919"/>
    <lineage>
        <taxon>Bacteria</taxon>
        <taxon>Bacillati</taxon>
        <taxon>Actinomycetota</taxon>
        <taxon>Actinomycetes</taxon>
        <taxon>Mycobacteriales</taxon>
        <taxon>Nocardiaceae</taxon>
        <taxon>Rhodococcus</taxon>
    </lineage>
</organism>
<dbReference type="CDD" id="cd08241">
    <property type="entry name" value="QOR1"/>
    <property type="match status" value="1"/>
</dbReference>
<dbReference type="InterPro" id="IPR020843">
    <property type="entry name" value="ER"/>
</dbReference>
<dbReference type="InterPro" id="IPR036291">
    <property type="entry name" value="NAD(P)-bd_dom_sf"/>
</dbReference>
<dbReference type="InterPro" id="IPR013149">
    <property type="entry name" value="ADH-like_C"/>
</dbReference>
<dbReference type="Gene3D" id="3.90.180.10">
    <property type="entry name" value="Medium-chain alcohol dehydrogenases, catalytic domain"/>
    <property type="match status" value="1"/>
</dbReference>
<dbReference type="EC" id="1.-.-.-" evidence="2"/>
<dbReference type="SUPFAM" id="SSF51735">
    <property type="entry name" value="NAD(P)-binding Rossmann-fold domains"/>
    <property type="match status" value="1"/>
</dbReference>
<dbReference type="EMBL" id="JAWLKA010000029">
    <property type="protein sequence ID" value="MDV6285834.1"/>
    <property type="molecule type" value="Genomic_DNA"/>
</dbReference>
<evidence type="ECO:0000313" key="2">
    <source>
        <dbReference type="EMBL" id="MDV6285834.1"/>
    </source>
</evidence>
<accession>A0ABU4CQK9</accession>
<dbReference type="Gene3D" id="3.40.50.720">
    <property type="entry name" value="NAD(P)-binding Rossmann-like Domain"/>
    <property type="match status" value="1"/>
</dbReference>
<protein>
    <submittedName>
        <fullName evidence="2">NADPH:quinone oxidoreductase family protein</fullName>
        <ecNumber evidence="2">1.-.-.-</ecNumber>
    </submittedName>
</protein>
<evidence type="ECO:0000313" key="3">
    <source>
        <dbReference type="Proteomes" id="UP001185737"/>
    </source>
</evidence>